<reference evidence="3" key="1">
    <citation type="journal article" date="2011" name="PLoS ONE">
        <title>A deep insight into the sialotranscriptome of the gulf coast tick, Amblyomma maculatum.</title>
        <authorList>
            <person name="Karim S."/>
            <person name="Singh P."/>
            <person name="Ribeiro J.M."/>
        </authorList>
    </citation>
    <scope>NUCLEOTIDE SEQUENCE</scope>
    <source>
        <tissue evidence="3">Salivary gland</tissue>
    </source>
</reference>
<name>G3MQ39_AMBMU</name>
<feature type="compositionally biased region" description="Basic and acidic residues" evidence="1">
    <location>
        <begin position="45"/>
        <end position="55"/>
    </location>
</feature>
<dbReference type="EMBL" id="JO843990">
    <property type="protein sequence ID" value="AEO35607.1"/>
    <property type="molecule type" value="mRNA"/>
</dbReference>
<keyword evidence="2" id="KW-1133">Transmembrane helix</keyword>
<evidence type="ECO:0000256" key="1">
    <source>
        <dbReference type="SAM" id="MobiDB-lite"/>
    </source>
</evidence>
<proteinExistence type="evidence at transcript level"/>
<evidence type="ECO:0000313" key="3">
    <source>
        <dbReference type="EMBL" id="AEO35607.1"/>
    </source>
</evidence>
<protein>
    <submittedName>
        <fullName evidence="3">Uncharacterized protein</fullName>
    </submittedName>
</protein>
<sequence>MVDLTGGGPDGPIEHGFSNWVFILPGIIIVSLISFFTYKLIQSLRDKEKRKEDKKKQKQQKKKK</sequence>
<feature type="transmembrane region" description="Helical" evidence="2">
    <location>
        <begin position="20"/>
        <end position="41"/>
    </location>
</feature>
<evidence type="ECO:0000256" key="2">
    <source>
        <dbReference type="SAM" id="Phobius"/>
    </source>
</evidence>
<keyword evidence="2" id="KW-0472">Membrane</keyword>
<accession>G3MQ39</accession>
<dbReference type="AlphaFoldDB" id="G3MQ39"/>
<feature type="region of interest" description="Disordered" evidence="1">
    <location>
        <begin position="45"/>
        <end position="64"/>
    </location>
</feature>
<keyword evidence="2" id="KW-0812">Transmembrane</keyword>
<organism evidence="3">
    <name type="scientific">Amblyomma maculatum</name>
    <name type="common">Gulf Coast tick</name>
    <dbReference type="NCBI Taxonomy" id="34609"/>
    <lineage>
        <taxon>Eukaryota</taxon>
        <taxon>Metazoa</taxon>
        <taxon>Ecdysozoa</taxon>
        <taxon>Arthropoda</taxon>
        <taxon>Chelicerata</taxon>
        <taxon>Arachnida</taxon>
        <taxon>Acari</taxon>
        <taxon>Parasitiformes</taxon>
        <taxon>Ixodida</taxon>
        <taxon>Ixodoidea</taxon>
        <taxon>Ixodidae</taxon>
        <taxon>Amblyomminae</taxon>
        <taxon>Amblyomma</taxon>
    </lineage>
</organism>